<keyword evidence="7" id="KW-1185">Reference proteome</keyword>
<accession>A0A6N7YUR2</accession>
<dbReference type="GO" id="GO:0000976">
    <property type="term" value="F:transcription cis-regulatory region binding"/>
    <property type="evidence" value="ECO:0007669"/>
    <property type="project" value="TreeGrafter"/>
</dbReference>
<evidence type="ECO:0000313" key="7">
    <source>
        <dbReference type="Proteomes" id="UP000440096"/>
    </source>
</evidence>
<keyword evidence="2 4" id="KW-0238">DNA-binding</keyword>
<gene>
    <name evidence="6" type="ORF">GKO32_22940</name>
</gene>
<evidence type="ECO:0000313" key="6">
    <source>
        <dbReference type="EMBL" id="MTD56805.1"/>
    </source>
</evidence>
<evidence type="ECO:0000256" key="2">
    <source>
        <dbReference type="ARBA" id="ARBA00023125"/>
    </source>
</evidence>
<sequence length="212" mass="23213">MVEPSVADSAQQRPGRKRCDRSRLSILSAAWELVSELGYAGLSVEGIAARAGTGKQTIYRWWPSKADVLVDALTAKAGFHATADLHIVLEDRGSYADDLRAFLRASLRLARDPVMAGVLRTLMAQAQIDPSFGARFRDGFLQARREAVRVLVDRARDRGDLPTGQTSDTAATVVFGVVWYEILAVGEAKPHRDEDLVDDLVALLAAPRHEPH</sequence>
<keyword evidence="3" id="KW-0804">Transcription</keyword>
<proteinExistence type="predicted"/>
<comment type="caution">
    <text evidence="6">The sequence shown here is derived from an EMBL/GenBank/DDBJ whole genome shotgun (WGS) entry which is preliminary data.</text>
</comment>
<feature type="DNA-binding region" description="H-T-H motif" evidence="4">
    <location>
        <begin position="43"/>
        <end position="62"/>
    </location>
</feature>
<dbReference type="Gene3D" id="1.10.10.60">
    <property type="entry name" value="Homeodomain-like"/>
    <property type="match status" value="1"/>
</dbReference>
<evidence type="ECO:0000256" key="1">
    <source>
        <dbReference type="ARBA" id="ARBA00023015"/>
    </source>
</evidence>
<dbReference type="SUPFAM" id="SSF48498">
    <property type="entry name" value="Tetracyclin repressor-like, C-terminal domain"/>
    <property type="match status" value="1"/>
</dbReference>
<dbReference type="PANTHER" id="PTHR30055:SF148">
    <property type="entry name" value="TETR-FAMILY TRANSCRIPTIONAL REGULATOR"/>
    <property type="match status" value="1"/>
</dbReference>
<reference evidence="6 7" key="1">
    <citation type="submission" date="2019-11" db="EMBL/GenBank/DDBJ databases">
        <title>Draft genome of Amycolatopsis RM579.</title>
        <authorList>
            <person name="Duangmal K."/>
            <person name="Mingma R."/>
        </authorList>
    </citation>
    <scope>NUCLEOTIDE SEQUENCE [LARGE SCALE GENOMIC DNA]</scope>
    <source>
        <strain evidence="6 7">RM579</strain>
    </source>
</reference>
<keyword evidence="1" id="KW-0805">Transcription regulation</keyword>
<evidence type="ECO:0000256" key="3">
    <source>
        <dbReference type="ARBA" id="ARBA00023163"/>
    </source>
</evidence>
<dbReference type="SUPFAM" id="SSF46689">
    <property type="entry name" value="Homeodomain-like"/>
    <property type="match status" value="1"/>
</dbReference>
<dbReference type="OrthoDB" id="9796019at2"/>
<dbReference type="InterPro" id="IPR036271">
    <property type="entry name" value="Tet_transcr_reg_TetR-rel_C_sf"/>
</dbReference>
<dbReference type="InterPro" id="IPR011075">
    <property type="entry name" value="TetR_C"/>
</dbReference>
<protein>
    <submittedName>
        <fullName evidence="6">TetR family transcriptional regulator</fullName>
    </submittedName>
</protein>
<dbReference type="Pfam" id="PF16859">
    <property type="entry name" value="TetR_C_11"/>
    <property type="match status" value="1"/>
</dbReference>
<dbReference type="Pfam" id="PF00440">
    <property type="entry name" value="TetR_N"/>
    <property type="match status" value="1"/>
</dbReference>
<feature type="domain" description="HTH tetR-type" evidence="5">
    <location>
        <begin position="20"/>
        <end position="80"/>
    </location>
</feature>
<dbReference type="RefSeq" id="WP_154758947.1">
    <property type="nucleotide sequence ID" value="NZ_WMBA01000039.1"/>
</dbReference>
<dbReference type="PANTHER" id="PTHR30055">
    <property type="entry name" value="HTH-TYPE TRANSCRIPTIONAL REGULATOR RUTR"/>
    <property type="match status" value="1"/>
</dbReference>
<dbReference type="AlphaFoldDB" id="A0A6N7YUR2"/>
<name>A0A6N7YUR2_9PSEU</name>
<dbReference type="GO" id="GO:0003700">
    <property type="term" value="F:DNA-binding transcription factor activity"/>
    <property type="evidence" value="ECO:0007669"/>
    <property type="project" value="TreeGrafter"/>
</dbReference>
<dbReference type="PRINTS" id="PR00455">
    <property type="entry name" value="HTHTETR"/>
</dbReference>
<organism evidence="6 7">
    <name type="scientific">Amycolatopsis pithecellobii</name>
    <dbReference type="NCBI Taxonomy" id="664692"/>
    <lineage>
        <taxon>Bacteria</taxon>
        <taxon>Bacillati</taxon>
        <taxon>Actinomycetota</taxon>
        <taxon>Actinomycetes</taxon>
        <taxon>Pseudonocardiales</taxon>
        <taxon>Pseudonocardiaceae</taxon>
        <taxon>Amycolatopsis</taxon>
    </lineage>
</organism>
<dbReference type="EMBL" id="WMBA01000039">
    <property type="protein sequence ID" value="MTD56805.1"/>
    <property type="molecule type" value="Genomic_DNA"/>
</dbReference>
<evidence type="ECO:0000259" key="5">
    <source>
        <dbReference type="PROSITE" id="PS50977"/>
    </source>
</evidence>
<evidence type="ECO:0000256" key="4">
    <source>
        <dbReference type="PROSITE-ProRule" id="PRU00335"/>
    </source>
</evidence>
<dbReference type="Gene3D" id="1.10.357.10">
    <property type="entry name" value="Tetracycline Repressor, domain 2"/>
    <property type="match status" value="1"/>
</dbReference>
<dbReference type="Proteomes" id="UP000440096">
    <property type="component" value="Unassembled WGS sequence"/>
</dbReference>
<dbReference type="InterPro" id="IPR009057">
    <property type="entry name" value="Homeodomain-like_sf"/>
</dbReference>
<dbReference type="InterPro" id="IPR001647">
    <property type="entry name" value="HTH_TetR"/>
</dbReference>
<dbReference type="InterPro" id="IPR050109">
    <property type="entry name" value="HTH-type_TetR-like_transc_reg"/>
</dbReference>
<dbReference type="PROSITE" id="PS50977">
    <property type="entry name" value="HTH_TETR_2"/>
    <property type="match status" value="1"/>
</dbReference>